<gene>
    <name evidence="3" type="ORF">FOL47_001591</name>
</gene>
<keyword evidence="4" id="KW-1185">Reference proteome</keyword>
<dbReference type="InterPro" id="IPR016181">
    <property type="entry name" value="Acyl_CoA_acyltransferase"/>
</dbReference>
<protein>
    <recommendedName>
        <fullName evidence="2">N-acetyltransferase domain-containing protein</fullName>
    </recommendedName>
</protein>
<dbReference type="Proteomes" id="UP000591131">
    <property type="component" value="Unassembled WGS sequence"/>
</dbReference>
<dbReference type="Gene3D" id="3.40.630.30">
    <property type="match status" value="1"/>
</dbReference>
<evidence type="ECO:0000313" key="4">
    <source>
        <dbReference type="Proteomes" id="UP000591131"/>
    </source>
</evidence>
<evidence type="ECO:0000313" key="3">
    <source>
        <dbReference type="EMBL" id="KAF4671247.1"/>
    </source>
</evidence>
<dbReference type="EMBL" id="JAAPAO010000139">
    <property type="protein sequence ID" value="KAF4671247.1"/>
    <property type="molecule type" value="Genomic_DNA"/>
</dbReference>
<sequence>MKLFFGFLSVVLVGGVKIAYRNYKKGDSCDDPIFKAVCPKKQGIPCYVAVNLDVKRNNVLGYIIMDIPARLSHEEEAAVRSKMSNPKKPGGFGYIKNVEVSEAFRGQGIGTRLIKYSIKLGIEAGNIVATTLLVDAENQDAIRLYKRLGFIEVIHDISDIFMAFYL</sequence>
<dbReference type="OrthoDB" id="47374at2759"/>
<keyword evidence="1" id="KW-0732">Signal</keyword>
<proteinExistence type="predicted"/>
<dbReference type="InterPro" id="IPR000182">
    <property type="entry name" value="GNAT_dom"/>
</dbReference>
<feature type="domain" description="N-acetyltransferase" evidence="2">
    <location>
        <begin position="87"/>
        <end position="166"/>
    </location>
</feature>
<evidence type="ECO:0000256" key="1">
    <source>
        <dbReference type="SAM" id="SignalP"/>
    </source>
</evidence>
<dbReference type="CDD" id="cd04301">
    <property type="entry name" value="NAT_SF"/>
    <property type="match status" value="1"/>
</dbReference>
<accession>A0A7J6MIL0</accession>
<dbReference type="SUPFAM" id="SSF55729">
    <property type="entry name" value="Acyl-CoA N-acyltransferases (Nat)"/>
    <property type="match status" value="1"/>
</dbReference>
<dbReference type="PROSITE" id="PS51186">
    <property type="entry name" value="GNAT"/>
    <property type="match status" value="1"/>
</dbReference>
<dbReference type="AlphaFoldDB" id="A0A7J6MIL0"/>
<dbReference type="GO" id="GO:0016747">
    <property type="term" value="F:acyltransferase activity, transferring groups other than amino-acyl groups"/>
    <property type="evidence" value="ECO:0007669"/>
    <property type="project" value="InterPro"/>
</dbReference>
<comment type="caution">
    <text evidence="3">The sequence shown here is derived from an EMBL/GenBank/DDBJ whole genome shotgun (WGS) entry which is preliminary data.</text>
</comment>
<dbReference type="Pfam" id="PF00583">
    <property type="entry name" value="Acetyltransf_1"/>
    <property type="match status" value="1"/>
</dbReference>
<reference evidence="3 4" key="1">
    <citation type="submission" date="2020-04" db="EMBL/GenBank/DDBJ databases">
        <title>Perkinsus chesapeaki whole genome sequence.</title>
        <authorList>
            <person name="Bogema D.R."/>
        </authorList>
    </citation>
    <scope>NUCLEOTIDE SEQUENCE [LARGE SCALE GENOMIC DNA]</scope>
    <source>
        <strain evidence="3">ATCC PRA-425</strain>
    </source>
</reference>
<name>A0A7J6MIL0_PERCH</name>
<feature type="chain" id="PRO_5029523939" description="N-acetyltransferase domain-containing protein" evidence="1">
    <location>
        <begin position="19"/>
        <end position="166"/>
    </location>
</feature>
<evidence type="ECO:0000259" key="2">
    <source>
        <dbReference type="PROSITE" id="PS51186"/>
    </source>
</evidence>
<organism evidence="3 4">
    <name type="scientific">Perkinsus chesapeaki</name>
    <name type="common">Clam parasite</name>
    <name type="synonym">Perkinsus andrewsi</name>
    <dbReference type="NCBI Taxonomy" id="330153"/>
    <lineage>
        <taxon>Eukaryota</taxon>
        <taxon>Sar</taxon>
        <taxon>Alveolata</taxon>
        <taxon>Perkinsozoa</taxon>
        <taxon>Perkinsea</taxon>
        <taxon>Perkinsida</taxon>
        <taxon>Perkinsidae</taxon>
        <taxon>Perkinsus</taxon>
    </lineage>
</organism>
<feature type="signal peptide" evidence="1">
    <location>
        <begin position="1"/>
        <end position="18"/>
    </location>
</feature>